<dbReference type="WBParaSite" id="HPBE_0000869901-mRNA-1">
    <property type="protein sequence ID" value="HPBE_0000869901-mRNA-1"/>
    <property type="gene ID" value="HPBE_0000869901"/>
</dbReference>
<dbReference type="EMBL" id="UZAH01026229">
    <property type="protein sequence ID" value="VDO77431.1"/>
    <property type="molecule type" value="Genomic_DNA"/>
</dbReference>
<reference evidence="3" key="2">
    <citation type="submission" date="2019-09" db="UniProtKB">
        <authorList>
            <consortium name="WormBaseParasite"/>
        </authorList>
    </citation>
    <scope>IDENTIFICATION</scope>
</reference>
<proteinExistence type="predicted"/>
<evidence type="ECO:0000313" key="2">
    <source>
        <dbReference type="Proteomes" id="UP000050761"/>
    </source>
</evidence>
<sequence>MIDYMNVMNDMTADREHLAASSRRPGSDLLLFLLLLLNDDDDYDDYDYDHDYDPLETSQAVLGLLVERSRNGGPFREKSNSGREPVKVRTIEAGWCSPIIC</sequence>
<gene>
    <name evidence="1" type="ORF">HPBE_LOCUS8700</name>
</gene>
<protein>
    <submittedName>
        <fullName evidence="1 3">Uncharacterized protein</fullName>
    </submittedName>
</protein>
<dbReference type="Proteomes" id="UP000050761">
    <property type="component" value="Unassembled WGS sequence"/>
</dbReference>
<accession>A0A3P7XSH4</accession>
<evidence type="ECO:0000313" key="1">
    <source>
        <dbReference type="EMBL" id="VDO77431.1"/>
    </source>
</evidence>
<reference evidence="1 2" key="1">
    <citation type="submission" date="2018-11" db="EMBL/GenBank/DDBJ databases">
        <authorList>
            <consortium name="Pathogen Informatics"/>
        </authorList>
    </citation>
    <scope>NUCLEOTIDE SEQUENCE [LARGE SCALE GENOMIC DNA]</scope>
</reference>
<accession>A0A183FMQ4</accession>
<organism evidence="2 3">
    <name type="scientific">Heligmosomoides polygyrus</name>
    <name type="common">Parasitic roundworm</name>
    <dbReference type="NCBI Taxonomy" id="6339"/>
    <lineage>
        <taxon>Eukaryota</taxon>
        <taxon>Metazoa</taxon>
        <taxon>Ecdysozoa</taxon>
        <taxon>Nematoda</taxon>
        <taxon>Chromadorea</taxon>
        <taxon>Rhabditida</taxon>
        <taxon>Rhabditina</taxon>
        <taxon>Rhabditomorpha</taxon>
        <taxon>Strongyloidea</taxon>
        <taxon>Heligmosomidae</taxon>
        <taxon>Heligmosomoides</taxon>
    </lineage>
</organism>
<keyword evidence="2" id="KW-1185">Reference proteome</keyword>
<name>A0A183FMQ4_HELPZ</name>
<dbReference type="AlphaFoldDB" id="A0A183FMQ4"/>
<evidence type="ECO:0000313" key="3">
    <source>
        <dbReference type="WBParaSite" id="HPBE_0000869901-mRNA-1"/>
    </source>
</evidence>